<dbReference type="Gene3D" id="3.20.20.190">
    <property type="entry name" value="Phosphatidylinositol (PI) phosphodiesterase"/>
    <property type="match status" value="1"/>
</dbReference>
<dbReference type="InterPro" id="IPR017946">
    <property type="entry name" value="PLC-like_Pdiesterase_TIM-brl"/>
</dbReference>
<dbReference type="AlphaFoldDB" id="A0A6G4QZ65"/>
<dbReference type="PANTHER" id="PTHR13593">
    <property type="match status" value="1"/>
</dbReference>
<feature type="domain" description="PLAT" evidence="1">
    <location>
        <begin position="1"/>
        <end position="118"/>
    </location>
</feature>
<gene>
    <name evidence="2" type="ORF">G5B46_14485</name>
</gene>
<dbReference type="Gene3D" id="2.60.60.20">
    <property type="entry name" value="PLAT/LH2 domain"/>
    <property type="match status" value="1"/>
</dbReference>
<organism evidence="2">
    <name type="scientific">Caulobacter sp. 602-2</name>
    <dbReference type="NCBI Taxonomy" id="2710887"/>
    <lineage>
        <taxon>Bacteria</taxon>
        <taxon>Pseudomonadati</taxon>
        <taxon>Pseudomonadota</taxon>
        <taxon>Alphaproteobacteria</taxon>
        <taxon>Caulobacterales</taxon>
        <taxon>Caulobacteraceae</taxon>
        <taxon>Caulobacter</taxon>
    </lineage>
</organism>
<dbReference type="SUPFAM" id="SSF49723">
    <property type="entry name" value="Lipase/lipooxygenase domain (PLAT/LH2 domain)"/>
    <property type="match status" value="1"/>
</dbReference>
<evidence type="ECO:0000313" key="2">
    <source>
        <dbReference type="EMBL" id="NGM50822.1"/>
    </source>
</evidence>
<dbReference type="GO" id="GO:0006629">
    <property type="term" value="P:lipid metabolic process"/>
    <property type="evidence" value="ECO:0007669"/>
    <property type="project" value="InterPro"/>
</dbReference>
<evidence type="ECO:0000259" key="1">
    <source>
        <dbReference type="PROSITE" id="PS50095"/>
    </source>
</evidence>
<dbReference type="PROSITE" id="PS50095">
    <property type="entry name" value="PLAT"/>
    <property type="match status" value="1"/>
</dbReference>
<protein>
    <recommendedName>
        <fullName evidence="1">PLAT domain-containing protein</fullName>
    </recommendedName>
</protein>
<comment type="caution">
    <text evidence="2">The sequence shown here is derived from an EMBL/GenBank/DDBJ whole genome shotgun (WGS) entry which is preliminary data.</text>
</comment>
<dbReference type="InterPro" id="IPR036392">
    <property type="entry name" value="PLAT/LH2_dom_sf"/>
</dbReference>
<name>A0A6G4QZ65_9CAUL</name>
<dbReference type="EMBL" id="JAAKGT010000006">
    <property type="protein sequence ID" value="NGM50822.1"/>
    <property type="molecule type" value="Genomic_DNA"/>
</dbReference>
<dbReference type="Pfam" id="PF01477">
    <property type="entry name" value="PLAT"/>
    <property type="match status" value="1"/>
</dbReference>
<dbReference type="InterPro" id="IPR001024">
    <property type="entry name" value="PLAT/LH2_dom"/>
</dbReference>
<dbReference type="GO" id="GO:0008081">
    <property type="term" value="F:phosphoric diester hydrolase activity"/>
    <property type="evidence" value="ECO:0007669"/>
    <property type="project" value="InterPro"/>
</dbReference>
<dbReference type="InterPro" id="IPR051057">
    <property type="entry name" value="PI-PLC_domain"/>
</dbReference>
<dbReference type="PROSITE" id="PS50007">
    <property type="entry name" value="PIPLC_X_DOMAIN"/>
    <property type="match status" value="1"/>
</dbReference>
<reference evidence="2" key="1">
    <citation type="submission" date="2020-02" db="EMBL/GenBank/DDBJ databases">
        <authorList>
            <person name="Gao J."/>
            <person name="Sun J."/>
        </authorList>
    </citation>
    <scope>NUCLEOTIDE SEQUENCE</scope>
    <source>
        <strain evidence="2">602-2</strain>
    </source>
</reference>
<dbReference type="RefSeq" id="WP_165259703.1">
    <property type="nucleotide sequence ID" value="NZ_JAAKGT010000006.1"/>
</dbReference>
<dbReference type="SUPFAM" id="SSF51695">
    <property type="entry name" value="PLC-like phosphodiesterases"/>
    <property type="match status" value="1"/>
</dbReference>
<proteinExistence type="predicted"/>
<dbReference type="PANTHER" id="PTHR13593:SF113">
    <property type="entry name" value="SI:DKEY-266F7.9"/>
    <property type="match status" value="1"/>
</dbReference>
<sequence length="492" mass="54441">MTYKLEIKTADSADAGTSAKATITVVWSSGDRTVLHADGAAGYLDSGALDVLTFDAGPFQNPGAPVAIELSHDDAGAASGWFVCYVRVFAPGGKWWRADFQRWLATDERDGSLHASARLRNHSRWMGDLHDHFGTISSRNEFGEVPLHQLPMAGTHDSGTYGMGKGAMAQDATILEQLGLGVRFFDLRPRAYGGKFYVQHTLGSDNVLVNYGQTTKFAVNPGDGSIFNDIRDFLAHNPNEVIILKFQTFSLFDAEEHDDFRQLIAAYFPLIPQGPVENLTLNNIRNGAGRVIVFYGDDLGAAAPYDASWYGLWPYRVAQEQRSVGYVSLLDPWWEDDIGASGGDDDQASFARTWQPYHEANLVDWASRSPAFFVTQAQMQVLHGELDDRGRDNAYRNNGRNIAMFMNWVKMGVPRQVDPSVLSGAPAPVLRPNIMTLDFVEYGHETLGSLTDAIVDYFLSISPPMFSRTYDYDRFNTPFIQLPGQQGVPVLA</sequence>
<accession>A0A6G4QZ65</accession>